<sequence length="86" mass="10398">MKKYVIKYKKDFASENSPEYHKLSPKGIKQKAKSNEEALEKYFQRQLRNPYNRNLKIDCEKRTISKVRSAGEYEWARYDFSAELER</sequence>
<reference evidence="1" key="1">
    <citation type="submission" date="2019-08" db="EMBL/GenBank/DDBJ databases">
        <authorList>
            <person name="Kucharzyk K."/>
            <person name="Murdoch R.W."/>
            <person name="Higgins S."/>
            <person name="Loffler F."/>
        </authorList>
    </citation>
    <scope>NUCLEOTIDE SEQUENCE</scope>
</reference>
<dbReference type="AlphaFoldDB" id="A0A645BPV7"/>
<gene>
    <name evidence="1" type="ORF">SDC9_114075</name>
</gene>
<evidence type="ECO:0000313" key="1">
    <source>
        <dbReference type="EMBL" id="MPM67158.1"/>
    </source>
</evidence>
<protein>
    <submittedName>
        <fullName evidence="1">Uncharacterized protein</fullName>
    </submittedName>
</protein>
<dbReference type="EMBL" id="VSSQ01021522">
    <property type="protein sequence ID" value="MPM67158.1"/>
    <property type="molecule type" value="Genomic_DNA"/>
</dbReference>
<accession>A0A645BPV7</accession>
<comment type="caution">
    <text evidence="1">The sequence shown here is derived from an EMBL/GenBank/DDBJ whole genome shotgun (WGS) entry which is preliminary data.</text>
</comment>
<name>A0A645BPV7_9ZZZZ</name>
<proteinExistence type="predicted"/>
<organism evidence="1">
    <name type="scientific">bioreactor metagenome</name>
    <dbReference type="NCBI Taxonomy" id="1076179"/>
    <lineage>
        <taxon>unclassified sequences</taxon>
        <taxon>metagenomes</taxon>
        <taxon>ecological metagenomes</taxon>
    </lineage>
</organism>